<accession>A0A7V2B1A5</accession>
<dbReference type="PIRSF" id="PIRSF000724">
    <property type="entry name" value="Pgk"/>
    <property type="match status" value="1"/>
</dbReference>
<dbReference type="InterPro" id="IPR015911">
    <property type="entry name" value="Phosphoglycerate_kinase_CS"/>
</dbReference>
<dbReference type="EC" id="2.7.2.3" evidence="5 12"/>
<evidence type="ECO:0000256" key="7">
    <source>
        <dbReference type="ARBA" id="ARBA00022679"/>
    </source>
</evidence>
<feature type="binding site" evidence="13">
    <location>
        <position position="126"/>
    </location>
    <ligand>
        <name>(2R)-3-phosphoglycerate</name>
        <dbReference type="ChEBI" id="CHEBI:58272"/>
    </ligand>
</feature>
<dbReference type="GO" id="GO:0043531">
    <property type="term" value="F:ADP binding"/>
    <property type="evidence" value="ECO:0007669"/>
    <property type="project" value="TreeGrafter"/>
</dbReference>
<feature type="binding site" evidence="12 14">
    <location>
        <position position="328"/>
    </location>
    <ligand>
        <name>ATP</name>
        <dbReference type="ChEBI" id="CHEBI:30616"/>
    </ligand>
</feature>
<comment type="subcellular location">
    <subcellularLocation>
        <location evidence="12">Cytoplasm</location>
    </subcellularLocation>
</comment>
<dbReference type="Gene3D" id="3.40.50.1260">
    <property type="entry name" value="Phosphoglycerate kinase, N-terminal domain"/>
    <property type="match status" value="2"/>
</dbReference>
<dbReference type="InterPro" id="IPR015824">
    <property type="entry name" value="Phosphoglycerate_kinase_N"/>
</dbReference>
<dbReference type="GO" id="GO:0005524">
    <property type="term" value="F:ATP binding"/>
    <property type="evidence" value="ECO:0007669"/>
    <property type="project" value="UniProtKB-KW"/>
</dbReference>
<keyword evidence="8 12" id="KW-0547">Nucleotide-binding</keyword>
<dbReference type="GO" id="GO:0006094">
    <property type="term" value="P:gluconeogenesis"/>
    <property type="evidence" value="ECO:0007669"/>
    <property type="project" value="TreeGrafter"/>
</dbReference>
<evidence type="ECO:0000256" key="5">
    <source>
        <dbReference type="ARBA" id="ARBA00013061"/>
    </source>
</evidence>
<dbReference type="PANTHER" id="PTHR11406">
    <property type="entry name" value="PHOSPHOGLYCERATE KINASE"/>
    <property type="match status" value="1"/>
</dbReference>
<gene>
    <name evidence="12" type="primary">pgk</name>
    <name evidence="16" type="ORF">ENO59_08055</name>
</gene>
<evidence type="ECO:0000256" key="1">
    <source>
        <dbReference type="ARBA" id="ARBA00000642"/>
    </source>
</evidence>
<feature type="binding site" evidence="12 14">
    <location>
        <position position="210"/>
    </location>
    <ligand>
        <name>ATP</name>
        <dbReference type="ChEBI" id="CHEBI:30616"/>
    </ligand>
</feature>
<dbReference type="InterPro" id="IPR036043">
    <property type="entry name" value="Phosphoglycerate_kinase_sf"/>
</dbReference>
<evidence type="ECO:0000256" key="13">
    <source>
        <dbReference type="PIRSR" id="PIRSR000724-1"/>
    </source>
</evidence>
<evidence type="ECO:0000256" key="8">
    <source>
        <dbReference type="ARBA" id="ARBA00022741"/>
    </source>
</evidence>
<feature type="binding site" evidence="12 14">
    <location>
        <begin position="357"/>
        <end position="360"/>
    </location>
    <ligand>
        <name>ATP</name>
        <dbReference type="ChEBI" id="CHEBI:30616"/>
    </ligand>
</feature>
<feature type="binding site" evidence="12">
    <location>
        <position position="297"/>
    </location>
    <ligand>
        <name>ATP</name>
        <dbReference type="ChEBI" id="CHEBI:30616"/>
    </ligand>
</feature>
<keyword evidence="10 12" id="KW-0067">ATP-binding</keyword>
<dbReference type="CDD" id="cd00318">
    <property type="entry name" value="Phosphoglycerate_kinase"/>
    <property type="match status" value="1"/>
</dbReference>
<keyword evidence="12" id="KW-0963">Cytoplasm</keyword>
<keyword evidence="11 12" id="KW-0324">Glycolysis</keyword>
<comment type="similarity">
    <text evidence="3 12 15">Belongs to the phosphoglycerate kinase family.</text>
</comment>
<dbReference type="SUPFAM" id="SSF53748">
    <property type="entry name" value="Phosphoglycerate kinase"/>
    <property type="match status" value="1"/>
</dbReference>
<evidence type="ECO:0000256" key="6">
    <source>
        <dbReference type="ARBA" id="ARBA00016471"/>
    </source>
</evidence>
<comment type="caution">
    <text evidence="16">The sequence shown here is derived from an EMBL/GenBank/DDBJ whole genome shotgun (WGS) entry which is preliminary data.</text>
</comment>
<evidence type="ECO:0000256" key="15">
    <source>
        <dbReference type="RuleBase" id="RU000532"/>
    </source>
</evidence>
<dbReference type="HAMAP" id="MF_00145">
    <property type="entry name" value="Phosphoglyc_kinase"/>
    <property type="match status" value="1"/>
</dbReference>
<dbReference type="GO" id="GO:0005829">
    <property type="term" value="C:cytosol"/>
    <property type="evidence" value="ECO:0007669"/>
    <property type="project" value="TreeGrafter"/>
</dbReference>
<dbReference type="InterPro" id="IPR001576">
    <property type="entry name" value="Phosphoglycerate_kinase"/>
</dbReference>
<feature type="binding site" evidence="12 13">
    <location>
        <begin position="67"/>
        <end position="70"/>
    </location>
    <ligand>
        <name>substrate</name>
    </ligand>
</feature>
<reference evidence="16" key="1">
    <citation type="journal article" date="2020" name="mSystems">
        <title>Genome- and Community-Level Interaction Insights into Carbon Utilization and Element Cycling Functions of Hydrothermarchaeota in Hydrothermal Sediment.</title>
        <authorList>
            <person name="Zhou Z."/>
            <person name="Liu Y."/>
            <person name="Xu W."/>
            <person name="Pan J."/>
            <person name="Luo Z.H."/>
            <person name="Li M."/>
        </authorList>
    </citation>
    <scope>NUCLEOTIDE SEQUENCE [LARGE SCALE GENOMIC DNA]</scope>
    <source>
        <strain evidence="16">SpSt-143</strain>
    </source>
</reference>
<organism evidence="16">
    <name type="scientific">Rhodothermus marinus</name>
    <name type="common">Rhodothermus obamensis</name>
    <dbReference type="NCBI Taxonomy" id="29549"/>
    <lineage>
        <taxon>Bacteria</taxon>
        <taxon>Pseudomonadati</taxon>
        <taxon>Rhodothermota</taxon>
        <taxon>Rhodothermia</taxon>
        <taxon>Rhodothermales</taxon>
        <taxon>Rhodothermaceae</taxon>
        <taxon>Rhodothermus</taxon>
    </lineage>
</organism>
<evidence type="ECO:0000256" key="4">
    <source>
        <dbReference type="ARBA" id="ARBA00011245"/>
    </source>
</evidence>
<dbReference type="Pfam" id="PF00162">
    <property type="entry name" value="PGK"/>
    <property type="match status" value="1"/>
</dbReference>
<dbReference type="FunFam" id="3.40.50.1260:FF:000003">
    <property type="entry name" value="Phosphoglycerate kinase"/>
    <property type="match status" value="1"/>
</dbReference>
<feature type="binding site" evidence="13">
    <location>
        <position position="44"/>
    </location>
    <ligand>
        <name>(2R)-3-phosphoglycerate</name>
        <dbReference type="ChEBI" id="CHEBI:58272"/>
    </ligand>
</feature>
<feature type="binding site" evidence="12">
    <location>
        <position position="159"/>
    </location>
    <ligand>
        <name>substrate</name>
    </ligand>
</feature>
<dbReference type="GO" id="GO:0004618">
    <property type="term" value="F:phosphoglycerate kinase activity"/>
    <property type="evidence" value="ECO:0007669"/>
    <property type="project" value="UniProtKB-UniRule"/>
</dbReference>
<keyword evidence="9 12" id="KW-0418">Kinase</keyword>
<dbReference type="FunFam" id="3.40.50.1260:FF:000006">
    <property type="entry name" value="Phosphoglycerate kinase"/>
    <property type="match status" value="1"/>
</dbReference>
<dbReference type="PANTHER" id="PTHR11406:SF23">
    <property type="entry name" value="PHOSPHOGLYCERATE KINASE 1, CHLOROPLASTIC-RELATED"/>
    <property type="match status" value="1"/>
</dbReference>
<comment type="subunit">
    <text evidence="4 12">Monomer.</text>
</comment>
<sequence>MSTLQKLTLDDLNLKGKRVLVRVDFNVPLKEDASGNLVVADDTRIREALPTLRAIIQKGGKVILMSHLGRPKGQPDPKYSLAPVARRLEELLGTRVRFVSNIVGEAVRQAIHSMPEGGVLLLENTRFHPGETKNDPELARQLAELADVYINDAFGSAHRAHASTEGVAHYVKSAAMGYLMQREVAYLSRLLDNPEHPFVAILGGAKVSDKIGVIQNLLPRVDRLLIGGAMSYTFLKALGHQVGASRVEDDRLEEARALYEQAAGKILLPIDHVVAPEFSNEAPAQVVAGDIPEGLMGLDIGPQTVARYREEIRNARTVVWNGPMGVFEMPNFAKGTFAIAEALAEATEQGALTVVGGGDSVAAITQAGYADRVSHVSTGGGAMLEFLEGKALPGLIALTDKS</sequence>
<dbReference type="GO" id="GO:0006096">
    <property type="term" value="P:glycolytic process"/>
    <property type="evidence" value="ECO:0007669"/>
    <property type="project" value="UniProtKB-UniRule"/>
</dbReference>
<proteinExistence type="inferred from homology"/>
<dbReference type="UniPathway" id="UPA00109">
    <property type="reaction ID" value="UER00185"/>
</dbReference>
<protein>
    <recommendedName>
        <fullName evidence="6 12">Phosphoglycerate kinase</fullName>
        <ecNumber evidence="5 12">2.7.2.3</ecNumber>
    </recommendedName>
</protein>
<evidence type="ECO:0000313" key="16">
    <source>
        <dbReference type="EMBL" id="HER96454.1"/>
    </source>
</evidence>
<comment type="catalytic activity">
    <reaction evidence="1 12 15">
        <text>(2R)-3-phosphoglycerate + ATP = (2R)-3-phospho-glyceroyl phosphate + ADP</text>
        <dbReference type="Rhea" id="RHEA:14801"/>
        <dbReference type="ChEBI" id="CHEBI:30616"/>
        <dbReference type="ChEBI" id="CHEBI:57604"/>
        <dbReference type="ChEBI" id="CHEBI:58272"/>
        <dbReference type="ChEBI" id="CHEBI:456216"/>
        <dbReference type="EC" id="2.7.2.3"/>
    </reaction>
</comment>
<feature type="binding site" evidence="12 13">
    <location>
        <begin position="24"/>
        <end position="26"/>
    </location>
    <ligand>
        <name>substrate</name>
    </ligand>
</feature>
<feature type="binding site" evidence="13">
    <location>
        <position position="159"/>
    </location>
    <ligand>
        <name>(2R)-3-phosphoglycerate</name>
        <dbReference type="ChEBI" id="CHEBI:58272"/>
    </ligand>
</feature>
<evidence type="ECO:0000256" key="12">
    <source>
        <dbReference type="HAMAP-Rule" id="MF_00145"/>
    </source>
</evidence>
<dbReference type="PRINTS" id="PR00477">
    <property type="entry name" value="PHGLYCKINASE"/>
</dbReference>
<keyword evidence="7 12" id="KW-0808">Transferase</keyword>
<evidence type="ECO:0000256" key="2">
    <source>
        <dbReference type="ARBA" id="ARBA00004838"/>
    </source>
</evidence>
<feature type="binding site" evidence="12">
    <location>
        <position position="44"/>
    </location>
    <ligand>
        <name>substrate</name>
    </ligand>
</feature>
<evidence type="ECO:0000256" key="11">
    <source>
        <dbReference type="ARBA" id="ARBA00023152"/>
    </source>
</evidence>
<evidence type="ECO:0000256" key="10">
    <source>
        <dbReference type="ARBA" id="ARBA00022840"/>
    </source>
</evidence>
<dbReference type="PROSITE" id="PS00111">
    <property type="entry name" value="PGLYCERATE_KINASE"/>
    <property type="match status" value="1"/>
</dbReference>
<comment type="pathway">
    <text evidence="2 12">Carbohydrate degradation; glycolysis; pyruvate from D-glyceraldehyde 3-phosphate: step 2/5.</text>
</comment>
<evidence type="ECO:0000256" key="9">
    <source>
        <dbReference type="ARBA" id="ARBA00022777"/>
    </source>
</evidence>
<evidence type="ECO:0000256" key="14">
    <source>
        <dbReference type="PIRSR" id="PIRSR000724-2"/>
    </source>
</evidence>
<name>A0A7V2B1A5_RHOMR</name>
<dbReference type="EMBL" id="DSGB01000005">
    <property type="protein sequence ID" value="HER96454.1"/>
    <property type="molecule type" value="Genomic_DNA"/>
</dbReference>
<feature type="binding site" evidence="12">
    <location>
        <position position="126"/>
    </location>
    <ligand>
        <name>substrate</name>
    </ligand>
</feature>
<dbReference type="AlphaFoldDB" id="A0A7V2B1A5"/>
<evidence type="ECO:0000256" key="3">
    <source>
        <dbReference type="ARBA" id="ARBA00008982"/>
    </source>
</evidence>